<accession>A0A6N6JCP0</accession>
<name>A0A6N6JCP0_9RHOB</name>
<gene>
    <name evidence="1" type="ORF">KIN_02630</name>
</gene>
<comment type="caution">
    <text evidence="1">The sequence shown here is derived from an EMBL/GenBank/DDBJ whole genome shotgun (WGS) entry which is preliminary data.</text>
</comment>
<dbReference type="AlphaFoldDB" id="A0A6N6JCP0"/>
<protein>
    <submittedName>
        <fullName evidence="1">Uncharacterized protein</fullName>
    </submittedName>
</protein>
<evidence type="ECO:0000313" key="1">
    <source>
        <dbReference type="EMBL" id="GFE63189.1"/>
    </source>
</evidence>
<dbReference type="EMBL" id="BLJE01000001">
    <property type="protein sequence ID" value="GFE63189.1"/>
    <property type="molecule type" value="Genomic_DNA"/>
</dbReference>
<dbReference type="RefSeq" id="WP_159804152.1">
    <property type="nucleotide sequence ID" value="NZ_BLJE01000001.1"/>
</dbReference>
<keyword evidence="2" id="KW-1185">Reference proteome</keyword>
<sequence length="113" mass="12655">MAKTRIHDAGGDECLTRWSDSERHPQIFLELKLLIINVRIIKQASRLNIYSEIARWNFDARADYGRAARGFAAIKRGILHLLIDAQKLGCLGLARVSAWPEMHSVAAGVITTD</sequence>
<proteinExistence type="predicted"/>
<dbReference type="Proteomes" id="UP000436822">
    <property type="component" value="Unassembled WGS sequence"/>
</dbReference>
<dbReference type="OrthoDB" id="9816363at2"/>
<reference evidence="1 2" key="1">
    <citation type="submission" date="2019-12" db="EMBL/GenBank/DDBJ databases">
        <title>Litoreibacter badius sp. nov., a novel bacteriochlorophyll a-containing bacterium in the genus Litoreibacter.</title>
        <authorList>
            <person name="Kanamuro M."/>
            <person name="Takabe Y."/>
            <person name="Mori K."/>
            <person name="Takaichi S."/>
            <person name="Hanada S."/>
        </authorList>
    </citation>
    <scope>NUCLEOTIDE SEQUENCE [LARGE SCALE GENOMIC DNA]</scope>
    <source>
        <strain evidence="1 2">K6</strain>
    </source>
</reference>
<evidence type="ECO:0000313" key="2">
    <source>
        <dbReference type="Proteomes" id="UP000436822"/>
    </source>
</evidence>
<organism evidence="1 2">
    <name type="scientific">Litoreibacter roseus</name>
    <dbReference type="NCBI Taxonomy" id="2601869"/>
    <lineage>
        <taxon>Bacteria</taxon>
        <taxon>Pseudomonadati</taxon>
        <taxon>Pseudomonadota</taxon>
        <taxon>Alphaproteobacteria</taxon>
        <taxon>Rhodobacterales</taxon>
        <taxon>Roseobacteraceae</taxon>
        <taxon>Litoreibacter</taxon>
    </lineage>
</organism>